<protein>
    <submittedName>
        <fullName evidence="6">TetR family transcriptional regulator</fullName>
    </submittedName>
</protein>
<reference evidence="6 7" key="1">
    <citation type="submission" date="2019-07" db="EMBL/GenBank/DDBJ databases">
        <title>Whole genome shotgun sequence of Agrococcus baldri NBRC 103055.</title>
        <authorList>
            <person name="Hosoyama A."/>
            <person name="Uohara A."/>
            <person name="Ohji S."/>
            <person name="Ichikawa N."/>
        </authorList>
    </citation>
    <scope>NUCLEOTIDE SEQUENCE [LARGE SCALE GENOMIC DNA]</scope>
    <source>
        <strain evidence="6 7">NBRC 103055</strain>
    </source>
</reference>
<keyword evidence="3" id="KW-0804">Transcription</keyword>
<feature type="domain" description="HTH tetR-type" evidence="5">
    <location>
        <begin position="1"/>
        <end position="54"/>
    </location>
</feature>
<evidence type="ECO:0000313" key="6">
    <source>
        <dbReference type="EMBL" id="GEK79587.1"/>
    </source>
</evidence>
<dbReference type="PROSITE" id="PS50977">
    <property type="entry name" value="HTH_TETR_2"/>
    <property type="match status" value="1"/>
</dbReference>
<organism evidence="6 7">
    <name type="scientific">Agrococcus baldri</name>
    <dbReference type="NCBI Taxonomy" id="153730"/>
    <lineage>
        <taxon>Bacteria</taxon>
        <taxon>Bacillati</taxon>
        <taxon>Actinomycetota</taxon>
        <taxon>Actinomycetes</taxon>
        <taxon>Micrococcales</taxon>
        <taxon>Microbacteriaceae</taxon>
        <taxon>Agrococcus</taxon>
    </lineage>
</organism>
<proteinExistence type="predicted"/>
<accession>A0AA87RK29</accession>
<evidence type="ECO:0000256" key="3">
    <source>
        <dbReference type="ARBA" id="ARBA00023163"/>
    </source>
</evidence>
<gene>
    <name evidence="6" type="ORF">ABA31_09380</name>
</gene>
<dbReference type="Gene3D" id="1.10.10.60">
    <property type="entry name" value="Homeodomain-like"/>
    <property type="match status" value="1"/>
</dbReference>
<dbReference type="EMBL" id="BJUU01000004">
    <property type="protein sequence ID" value="GEK79587.1"/>
    <property type="molecule type" value="Genomic_DNA"/>
</dbReference>
<dbReference type="PANTHER" id="PTHR30055">
    <property type="entry name" value="HTH-TYPE TRANSCRIPTIONAL REGULATOR RUTR"/>
    <property type="match status" value="1"/>
</dbReference>
<dbReference type="SUPFAM" id="SSF46689">
    <property type="entry name" value="Homeodomain-like"/>
    <property type="match status" value="1"/>
</dbReference>
<dbReference type="InterPro" id="IPR009057">
    <property type="entry name" value="Homeodomain-like_sf"/>
</dbReference>
<evidence type="ECO:0000256" key="2">
    <source>
        <dbReference type="ARBA" id="ARBA00023125"/>
    </source>
</evidence>
<dbReference type="InterPro" id="IPR004111">
    <property type="entry name" value="Repressor_TetR_C"/>
</dbReference>
<dbReference type="Pfam" id="PF02909">
    <property type="entry name" value="TetR_C_1"/>
    <property type="match status" value="1"/>
</dbReference>
<keyword evidence="1" id="KW-0805">Transcription regulation</keyword>
<dbReference type="Gene3D" id="1.10.357.10">
    <property type="entry name" value="Tetracycline Repressor, domain 2"/>
    <property type="match status" value="1"/>
</dbReference>
<sequence length="211" mass="22697">MASAIAIADEQGVDAVTMRSVAERVGVGAMTLYGYVPGRSELLGLMIDEVAGESQRPAPTGSLRERITAIAEELMAEYRRHPWLVDARLPRPWLGPGSSDRYEWQLAGIDGFGLDDIAMDQVVTTIHAFVGGSAQAWVAERERLALAETDLEWWGETAAVLDEVMDGSRYPVSGRVGQAAGEDYGLGDAKRSFDFGLALLIDGVEALVAAQ</sequence>
<dbReference type="Proteomes" id="UP000321749">
    <property type="component" value="Unassembled WGS sequence"/>
</dbReference>
<keyword evidence="2 4" id="KW-0238">DNA-binding</keyword>
<dbReference type="InterPro" id="IPR036271">
    <property type="entry name" value="Tet_transcr_reg_TetR-rel_C_sf"/>
</dbReference>
<feature type="DNA-binding region" description="H-T-H motif" evidence="4">
    <location>
        <begin position="17"/>
        <end position="36"/>
    </location>
</feature>
<evidence type="ECO:0000256" key="4">
    <source>
        <dbReference type="PROSITE-ProRule" id="PRU00335"/>
    </source>
</evidence>
<comment type="caution">
    <text evidence="6">The sequence shown here is derived from an EMBL/GenBank/DDBJ whole genome shotgun (WGS) entry which is preliminary data.</text>
</comment>
<evidence type="ECO:0000256" key="1">
    <source>
        <dbReference type="ARBA" id="ARBA00023015"/>
    </source>
</evidence>
<dbReference type="Pfam" id="PF00440">
    <property type="entry name" value="TetR_N"/>
    <property type="match status" value="1"/>
</dbReference>
<dbReference type="GO" id="GO:0045892">
    <property type="term" value="P:negative regulation of DNA-templated transcription"/>
    <property type="evidence" value="ECO:0007669"/>
    <property type="project" value="InterPro"/>
</dbReference>
<dbReference type="PANTHER" id="PTHR30055:SF151">
    <property type="entry name" value="TRANSCRIPTIONAL REGULATORY PROTEIN"/>
    <property type="match status" value="1"/>
</dbReference>
<dbReference type="GO" id="GO:0003700">
    <property type="term" value="F:DNA-binding transcription factor activity"/>
    <property type="evidence" value="ECO:0007669"/>
    <property type="project" value="TreeGrafter"/>
</dbReference>
<dbReference type="GO" id="GO:0000976">
    <property type="term" value="F:transcription cis-regulatory region binding"/>
    <property type="evidence" value="ECO:0007669"/>
    <property type="project" value="TreeGrafter"/>
</dbReference>
<dbReference type="AlphaFoldDB" id="A0AA87RK29"/>
<evidence type="ECO:0000313" key="7">
    <source>
        <dbReference type="Proteomes" id="UP000321749"/>
    </source>
</evidence>
<dbReference type="InterPro" id="IPR050109">
    <property type="entry name" value="HTH-type_TetR-like_transc_reg"/>
</dbReference>
<dbReference type="InterPro" id="IPR001647">
    <property type="entry name" value="HTH_TetR"/>
</dbReference>
<name>A0AA87RK29_9MICO</name>
<dbReference type="SUPFAM" id="SSF48498">
    <property type="entry name" value="Tetracyclin repressor-like, C-terminal domain"/>
    <property type="match status" value="1"/>
</dbReference>
<keyword evidence="7" id="KW-1185">Reference proteome</keyword>
<evidence type="ECO:0000259" key="5">
    <source>
        <dbReference type="PROSITE" id="PS50977"/>
    </source>
</evidence>